<gene>
    <name evidence="4" type="ORF">J8A68_000882</name>
</gene>
<dbReference type="InterPro" id="IPR012171">
    <property type="entry name" value="Fatty_acid_desaturase"/>
</dbReference>
<protein>
    <recommendedName>
        <fullName evidence="3">Fatty acid desaturase domain-containing protein</fullName>
    </recommendedName>
</protein>
<keyword evidence="5" id="KW-1185">Reference proteome</keyword>
<dbReference type="InterPro" id="IPR005804">
    <property type="entry name" value="FA_desaturase_dom"/>
</dbReference>
<dbReference type="Proteomes" id="UP000694255">
    <property type="component" value="Unassembled WGS sequence"/>
</dbReference>
<comment type="caution">
    <text evidence="4">The sequence shown here is derived from an EMBL/GenBank/DDBJ whole genome shotgun (WGS) entry which is preliminary data.</text>
</comment>
<dbReference type="GeneID" id="73467683"/>
<dbReference type="AlphaFoldDB" id="A0A8J5QJ62"/>
<evidence type="ECO:0000256" key="1">
    <source>
        <dbReference type="SAM" id="MobiDB-lite"/>
    </source>
</evidence>
<organism evidence="4 5">
    <name type="scientific">[Candida] subhashii</name>
    <dbReference type="NCBI Taxonomy" id="561895"/>
    <lineage>
        <taxon>Eukaryota</taxon>
        <taxon>Fungi</taxon>
        <taxon>Dikarya</taxon>
        <taxon>Ascomycota</taxon>
        <taxon>Saccharomycotina</taxon>
        <taxon>Pichiomycetes</taxon>
        <taxon>Debaryomycetaceae</taxon>
        <taxon>Spathaspora</taxon>
    </lineage>
</organism>
<keyword evidence="2" id="KW-0472">Membrane</keyword>
<evidence type="ECO:0000256" key="2">
    <source>
        <dbReference type="SAM" id="Phobius"/>
    </source>
</evidence>
<reference evidence="4 5" key="1">
    <citation type="journal article" date="2021" name="DNA Res.">
        <title>Genome analysis of Candida subhashii reveals its hybrid nature and dual mitochondrial genome conformations.</title>
        <authorList>
            <person name="Mixao V."/>
            <person name="Hegedusova E."/>
            <person name="Saus E."/>
            <person name="Pryszcz L.P."/>
            <person name="Cillingova A."/>
            <person name="Nosek J."/>
            <person name="Gabaldon T."/>
        </authorList>
    </citation>
    <scope>NUCLEOTIDE SEQUENCE [LARGE SCALE GENOMIC DNA]</scope>
    <source>
        <strain evidence="4 5">CBS 10753</strain>
    </source>
</reference>
<keyword evidence="2" id="KW-0812">Transmembrane</keyword>
<sequence length="425" mass="48878">MSSATTSSGATTSGSSSSQTTVNKKGNVASFSHQVDTNLTAIDTYGNTFKVPDYSIKDILSAIPAHCYERRLLQSFSYVFRDIFCMLTLGFIANNYIQLLPNVYLRGIAWAAYIWCQGLFGTGIWVMAHECGHQAFSDYGWVNDLTGWVLHSYLLVPYFSWKFSHGKHHKATGHITRDMVFVPKTKDQFLQARGAHDLEDIVGDSPIYTLLQLIFQQTFGWISYLIANVSGQKYPGYNKFAVSHFNPNSPIFDKKDYWFVILSDIGLLIQSTVLYNWYQTFGLFNITVNYLIPYFLVNHWLVFITFLQHSDPKMPHYEAHQWNFARGAAATIDREFGFVGKHIFHDIIETHVLHHYVSRIPFYNAREASEAIKKVMGEHYQYSDENMWVSLWKSGRWCQYVDGDNGVLMYRNLNGFGVDPKKKTH</sequence>
<dbReference type="PANTHER" id="PTHR32100">
    <property type="entry name" value="OMEGA-6 FATTY ACID DESATURASE, CHLOROPLASTIC"/>
    <property type="match status" value="1"/>
</dbReference>
<dbReference type="RefSeq" id="XP_049265908.1">
    <property type="nucleotide sequence ID" value="XM_049410604.1"/>
</dbReference>
<dbReference type="Pfam" id="PF00487">
    <property type="entry name" value="FA_desaturase"/>
    <property type="match status" value="1"/>
</dbReference>
<dbReference type="GO" id="GO:0016491">
    <property type="term" value="F:oxidoreductase activity"/>
    <property type="evidence" value="ECO:0007669"/>
    <property type="project" value="InterPro"/>
</dbReference>
<feature type="region of interest" description="Disordered" evidence="1">
    <location>
        <begin position="1"/>
        <end position="22"/>
    </location>
</feature>
<dbReference type="CDD" id="cd03507">
    <property type="entry name" value="Delta12-FADS-like"/>
    <property type="match status" value="1"/>
</dbReference>
<feature type="compositionally biased region" description="Low complexity" evidence="1">
    <location>
        <begin position="1"/>
        <end position="21"/>
    </location>
</feature>
<dbReference type="EMBL" id="JAGSYN010000048">
    <property type="protein sequence ID" value="KAG7665676.1"/>
    <property type="molecule type" value="Genomic_DNA"/>
</dbReference>
<evidence type="ECO:0000259" key="3">
    <source>
        <dbReference type="Pfam" id="PF00487"/>
    </source>
</evidence>
<name>A0A8J5QJ62_9ASCO</name>
<evidence type="ECO:0000313" key="5">
    <source>
        <dbReference type="Proteomes" id="UP000694255"/>
    </source>
</evidence>
<proteinExistence type="predicted"/>
<feature type="transmembrane region" description="Helical" evidence="2">
    <location>
        <begin position="290"/>
        <end position="307"/>
    </location>
</feature>
<feature type="transmembrane region" description="Helical" evidence="2">
    <location>
        <begin position="78"/>
        <end position="97"/>
    </location>
</feature>
<accession>A0A8J5QJ62</accession>
<dbReference type="GO" id="GO:0006629">
    <property type="term" value="P:lipid metabolic process"/>
    <property type="evidence" value="ECO:0007669"/>
    <property type="project" value="InterPro"/>
</dbReference>
<feature type="transmembrane region" description="Helical" evidence="2">
    <location>
        <begin position="103"/>
        <end position="128"/>
    </location>
</feature>
<evidence type="ECO:0000313" key="4">
    <source>
        <dbReference type="EMBL" id="KAG7665676.1"/>
    </source>
</evidence>
<keyword evidence="2" id="KW-1133">Transmembrane helix</keyword>
<feature type="domain" description="Fatty acid desaturase" evidence="3">
    <location>
        <begin position="109"/>
        <end position="381"/>
    </location>
</feature>
<dbReference type="OrthoDB" id="1461976at2759"/>